<evidence type="ECO:0000313" key="2">
    <source>
        <dbReference type="EMBL" id="GAA1706536.1"/>
    </source>
</evidence>
<dbReference type="EMBL" id="BAAANY010000031">
    <property type="protein sequence ID" value="GAA1706536.1"/>
    <property type="molecule type" value="Genomic_DNA"/>
</dbReference>
<dbReference type="Pfam" id="PF00266">
    <property type="entry name" value="Aminotran_5"/>
    <property type="match status" value="1"/>
</dbReference>
<dbReference type="InterPro" id="IPR015421">
    <property type="entry name" value="PyrdxlP-dep_Trfase_major"/>
</dbReference>
<organism evidence="2 3">
    <name type="scientific">Fodinicola feengrottensis</name>
    <dbReference type="NCBI Taxonomy" id="435914"/>
    <lineage>
        <taxon>Bacteria</taxon>
        <taxon>Bacillati</taxon>
        <taxon>Actinomycetota</taxon>
        <taxon>Actinomycetes</taxon>
        <taxon>Mycobacteriales</taxon>
        <taxon>Fodinicola</taxon>
    </lineage>
</organism>
<dbReference type="InterPro" id="IPR015424">
    <property type="entry name" value="PyrdxlP-dep_Trfase"/>
</dbReference>
<evidence type="ECO:0000259" key="1">
    <source>
        <dbReference type="Pfam" id="PF00266"/>
    </source>
</evidence>
<dbReference type="InterPro" id="IPR000192">
    <property type="entry name" value="Aminotrans_V_dom"/>
</dbReference>
<dbReference type="PANTHER" id="PTHR14237:SF19">
    <property type="entry name" value="MITOCHONDRIAL AMIDOXIME REDUCING COMPONENT 1"/>
    <property type="match status" value="1"/>
</dbReference>
<reference evidence="2 3" key="1">
    <citation type="journal article" date="2019" name="Int. J. Syst. Evol. Microbiol.">
        <title>The Global Catalogue of Microorganisms (GCM) 10K type strain sequencing project: providing services to taxonomists for standard genome sequencing and annotation.</title>
        <authorList>
            <consortium name="The Broad Institute Genomics Platform"/>
            <consortium name="The Broad Institute Genome Sequencing Center for Infectious Disease"/>
            <person name="Wu L."/>
            <person name="Ma J."/>
        </authorList>
    </citation>
    <scope>NUCLEOTIDE SEQUENCE [LARGE SCALE GENOMIC DNA]</scope>
    <source>
        <strain evidence="2 3">JCM 14718</strain>
    </source>
</reference>
<comment type="caution">
    <text evidence="2">The sequence shown here is derived from an EMBL/GenBank/DDBJ whole genome shotgun (WGS) entry which is preliminary data.</text>
</comment>
<protein>
    <submittedName>
        <fullName evidence="2">Aminotransferase class V-fold PLP-dependent enzyme</fullName>
    </submittedName>
</protein>
<keyword evidence="2" id="KW-0808">Transferase</keyword>
<dbReference type="RefSeq" id="WP_344314056.1">
    <property type="nucleotide sequence ID" value="NZ_BAAANY010000031.1"/>
</dbReference>
<dbReference type="Gene3D" id="3.40.640.10">
    <property type="entry name" value="Type I PLP-dependent aspartate aminotransferase-like (Major domain)"/>
    <property type="match status" value="1"/>
</dbReference>
<dbReference type="Proteomes" id="UP001500618">
    <property type="component" value="Unassembled WGS sequence"/>
</dbReference>
<dbReference type="InterPro" id="IPR015422">
    <property type="entry name" value="PyrdxlP-dep_Trfase_small"/>
</dbReference>
<proteinExistence type="predicted"/>
<keyword evidence="3" id="KW-1185">Reference proteome</keyword>
<keyword evidence="2" id="KW-0032">Aminotransferase</keyword>
<dbReference type="Gene3D" id="3.90.1150.10">
    <property type="entry name" value="Aspartate Aminotransferase, domain 1"/>
    <property type="match status" value="1"/>
</dbReference>
<name>A0ABN2IK10_9ACTN</name>
<feature type="domain" description="Aminotransferase class V" evidence="1">
    <location>
        <begin position="42"/>
        <end position="449"/>
    </location>
</feature>
<gene>
    <name evidence="2" type="ORF">GCM10009765_64980</name>
</gene>
<dbReference type="GO" id="GO:0008483">
    <property type="term" value="F:transaminase activity"/>
    <property type="evidence" value="ECO:0007669"/>
    <property type="project" value="UniProtKB-KW"/>
</dbReference>
<dbReference type="SUPFAM" id="SSF53383">
    <property type="entry name" value="PLP-dependent transferases"/>
    <property type="match status" value="1"/>
</dbReference>
<dbReference type="PANTHER" id="PTHR14237">
    <property type="entry name" value="MOLYBDOPTERIN COFACTOR SULFURASE MOSC"/>
    <property type="match status" value="1"/>
</dbReference>
<evidence type="ECO:0000313" key="3">
    <source>
        <dbReference type="Proteomes" id="UP001500618"/>
    </source>
</evidence>
<sequence>MTGLAPVPPGFLASHPEYADTAALDLLRANEYSHLDAGGGIYLDYTGAGVAAESQYRAHADRLRSGCYGNPHSENPTSRASTELVESARRAVLSFFNADPAEYAAIFTANASAACRLVGESYHFRGRRCVLTFDNHNSVNGIRQFARSAGASVRYVPSRGGDLRVSFADIDRTLRGRGLFCYPAQSNFTGVQHPLDWVEFAHSRGYQVLLDAAAYVPTNPLDLSVVKPDFVPVSWYKVFGYPTGVGCLLARRDALAQLRRPWFAGGTIQAVSVQGNWHVLAEDESAFEDGTLNFLAIPDIEVGIRWIQEIGVDLIRRRVRSLTGWLLERLRSLRHENSRPMIRIYGPTTTVGRGGTVTFNIVDPTGVLIDERLVSTESAAAGISLRTGCFCNPGAGEDAFAITRRTLRGTIGRRPRTIDDYLTRLGLPTGGAVRVSLGLVSTVEDVERLVAFIERTYTNRPATTTGLAPRLRC</sequence>
<accession>A0ABN2IK10</accession>